<dbReference type="GeneID" id="108737043"/>
<dbReference type="RefSeq" id="XP_025837443.1">
    <property type="nucleotide sequence ID" value="XM_025981658.1"/>
</dbReference>
<evidence type="ECO:0000313" key="1">
    <source>
        <dbReference type="Proteomes" id="UP000192223"/>
    </source>
</evidence>
<gene>
    <name evidence="2" type="primary">LOC108737043</name>
</gene>
<accession>A0A7F5RN43</accession>
<keyword evidence="1" id="KW-1185">Reference proteome</keyword>
<sequence length="121" mass="14239">MVAKNVFIVAIVFFGFSDERSVEKLPDNKRNVFDESVHGYLMERTCWWNEVCKEEFQYLFRCRCPSWSFCRAPGRYYNAYCAMSATGYIWSQPEMGSEIRQKKSLVTVDEKKSIDNKTTLT</sequence>
<organism evidence="1 2">
    <name type="scientific">Agrilus planipennis</name>
    <name type="common">Emerald ash borer</name>
    <name type="synonym">Agrilus marcopoli</name>
    <dbReference type="NCBI Taxonomy" id="224129"/>
    <lineage>
        <taxon>Eukaryota</taxon>
        <taxon>Metazoa</taxon>
        <taxon>Ecdysozoa</taxon>
        <taxon>Arthropoda</taxon>
        <taxon>Hexapoda</taxon>
        <taxon>Insecta</taxon>
        <taxon>Pterygota</taxon>
        <taxon>Neoptera</taxon>
        <taxon>Endopterygota</taxon>
        <taxon>Coleoptera</taxon>
        <taxon>Polyphaga</taxon>
        <taxon>Elateriformia</taxon>
        <taxon>Buprestoidea</taxon>
        <taxon>Buprestidae</taxon>
        <taxon>Agrilinae</taxon>
        <taxon>Agrilus</taxon>
    </lineage>
</organism>
<dbReference type="KEGG" id="apln:108737043"/>
<name>A0A7F5RN43_AGRPL</name>
<dbReference type="AlphaFoldDB" id="A0A7F5RN43"/>
<reference evidence="2" key="1">
    <citation type="submission" date="2025-08" db="UniProtKB">
        <authorList>
            <consortium name="RefSeq"/>
        </authorList>
    </citation>
    <scope>IDENTIFICATION</scope>
    <source>
        <tissue evidence="2">Entire body</tissue>
    </source>
</reference>
<protein>
    <submittedName>
        <fullName evidence="2">Uncharacterized protein LOC108737043</fullName>
    </submittedName>
</protein>
<proteinExistence type="predicted"/>
<dbReference type="OrthoDB" id="6373466at2759"/>
<evidence type="ECO:0000313" key="2">
    <source>
        <dbReference type="RefSeq" id="XP_025837443.1"/>
    </source>
</evidence>
<dbReference type="Proteomes" id="UP000192223">
    <property type="component" value="Unplaced"/>
</dbReference>
<dbReference type="InParanoid" id="A0A7F5RN43"/>